<sequence>MSSSDSDSGTARTGTVLTGVFTRAGVITTNNEATASTGPTVNSNESIVEAIREAVNDYSLRKKAACADGEDWKNVAGARTRELTEEESARFTKAFDENMEASEDLAADSDTESGDALCAMAAELCSKEPEACCKKTVDEEAKDASVNTKATDEAVTTAVDGAAEVEIQGTLSTSQTLLPASVAWWKKRESIVDFAANYGNNQAGNEATTSPAVEEEEKEAKDLPPAYVEEKAVEAVSSEVVAAIQKIEDLAISEEEDMSVKEVTTSDEFADSDINFPFKFEEVKQVTETTGGTLVEVEKTEKI</sequence>
<accession>A0A3N4KSS4</accession>
<gene>
    <name evidence="1" type="ORF">P167DRAFT_544589</name>
</gene>
<proteinExistence type="predicted"/>
<organism evidence="1 2">
    <name type="scientific">Morchella conica CCBAS932</name>
    <dbReference type="NCBI Taxonomy" id="1392247"/>
    <lineage>
        <taxon>Eukaryota</taxon>
        <taxon>Fungi</taxon>
        <taxon>Dikarya</taxon>
        <taxon>Ascomycota</taxon>
        <taxon>Pezizomycotina</taxon>
        <taxon>Pezizomycetes</taxon>
        <taxon>Pezizales</taxon>
        <taxon>Morchellaceae</taxon>
        <taxon>Morchella</taxon>
    </lineage>
</organism>
<evidence type="ECO:0000313" key="2">
    <source>
        <dbReference type="Proteomes" id="UP000277580"/>
    </source>
</evidence>
<evidence type="ECO:0000313" key="1">
    <source>
        <dbReference type="EMBL" id="RPB13603.1"/>
    </source>
</evidence>
<dbReference type="EMBL" id="ML119122">
    <property type="protein sequence ID" value="RPB13603.1"/>
    <property type="molecule type" value="Genomic_DNA"/>
</dbReference>
<protein>
    <submittedName>
        <fullName evidence="1">Uncharacterized protein</fullName>
    </submittedName>
</protein>
<dbReference type="Proteomes" id="UP000277580">
    <property type="component" value="Unassembled WGS sequence"/>
</dbReference>
<keyword evidence="2" id="KW-1185">Reference proteome</keyword>
<dbReference type="InParanoid" id="A0A3N4KSS4"/>
<dbReference type="OrthoDB" id="10513192at2759"/>
<reference evidence="1 2" key="1">
    <citation type="journal article" date="2018" name="Nat. Ecol. Evol.">
        <title>Pezizomycetes genomes reveal the molecular basis of ectomycorrhizal truffle lifestyle.</title>
        <authorList>
            <person name="Murat C."/>
            <person name="Payen T."/>
            <person name="Noel B."/>
            <person name="Kuo A."/>
            <person name="Morin E."/>
            <person name="Chen J."/>
            <person name="Kohler A."/>
            <person name="Krizsan K."/>
            <person name="Balestrini R."/>
            <person name="Da Silva C."/>
            <person name="Montanini B."/>
            <person name="Hainaut M."/>
            <person name="Levati E."/>
            <person name="Barry K.W."/>
            <person name="Belfiori B."/>
            <person name="Cichocki N."/>
            <person name="Clum A."/>
            <person name="Dockter R.B."/>
            <person name="Fauchery L."/>
            <person name="Guy J."/>
            <person name="Iotti M."/>
            <person name="Le Tacon F."/>
            <person name="Lindquist E.A."/>
            <person name="Lipzen A."/>
            <person name="Malagnac F."/>
            <person name="Mello A."/>
            <person name="Molinier V."/>
            <person name="Miyauchi S."/>
            <person name="Poulain J."/>
            <person name="Riccioni C."/>
            <person name="Rubini A."/>
            <person name="Sitrit Y."/>
            <person name="Splivallo R."/>
            <person name="Traeger S."/>
            <person name="Wang M."/>
            <person name="Zifcakova L."/>
            <person name="Wipf D."/>
            <person name="Zambonelli A."/>
            <person name="Paolocci F."/>
            <person name="Nowrousian M."/>
            <person name="Ottonello S."/>
            <person name="Baldrian P."/>
            <person name="Spatafora J.W."/>
            <person name="Henrissat B."/>
            <person name="Nagy L.G."/>
            <person name="Aury J.M."/>
            <person name="Wincker P."/>
            <person name="Grigoriev I.V."/>
            <person name="Bonfante P."/>
            <person name="Martin F.M."/>
        </authorList>
    </citation>
    <scope>NUCLEOTIDE SEQUENCE [LARGE SCALE GENOMIC DNA]</scope>
    <source>
        <strain evidence="1 2">CCBAS932</strain>
    </source>
</reference>
<name>A0A3N4KSS4_9PEZI</name>
<dbReference type="AlphaFoldDB" id="A0A3N4KSS4"/>